<evidence type="ECO:0000313" key="1">
    <source>
        <dbReference type="EMBL" id="SDG24107.1"/>
    </source>
</evidence>
<accession>A0ABY0NVZ0</accession>
<reference evidence="1 2" key="1">
    <citation type="submission" date="2016-10" db="EMBL/GenBank/DDBJ databases">
        <authorList>
            <person name="Varghese N."/>
            <person name="Submissions S."/>
        </authorList>
    </citation>
    <scope>NUCLEOTIDE SEQUENCE [LARGE SCALE GENOMIC DNA]</scope>
    <source>
        <strain evidence="1 2">WG2</strain>
    </source>
</reference>
<keyword evidence="2" id="KW-1185">Reference proteome</keyword>
<evidence type="ECO:0000313" key="2">
    <source>
        <dbReference type="Proteomes" id="UP000199519"/>
    </source>
</evidence>
<protein>
    <submittedName>
        <fullName evidence="1">Uncharacterized protein</fullName>
    </submittedName>
</protein>
<proteinExistence type="predicted"/>
<gene>
    <name evidence="1" type="ORF">SAMN04488598_16810</name>
</gene>
<comment type="caution">
    <text evidence="1">The sequence shown here is derived from an EMBL/GenBank/DDBJ whole genome shotgun (WGS) entry which is preliminary data.</text>
</comment>
<name>A0ABY0NVZ0_9FIRM</name>
<feature type="non-terminal residue" evidence="1">
    <location>
        <position position="1"/>
    </location>
</feature>
<organism evidence="1 2">
    <name type="scientific">Halanaerobium congolense</name>
    <dbReference type="NCBI Taxonomy" id="54121"/>
    <lineage>
        <taxon>Bacteria</taxon>
        <taxon>Bacillati</taxon>
        <taxon>Bacillota</taxon>
        <taxon>Clostridia</taxon>
        <taxon>Halanaerobiales</taxon>
        <taxon>Halanaerobiaceae</taxon>
        <taxon>Halanaerobium</taxon>
    </lineage>
</organism>
<dbReference type="Proteomes" id="UP000199519">
    <property type="component" value="Unassembled WGS sequence"/>
</dbReference>
<sequence length="48" mass="4851">GDNMLGGIIEAAVGTVMVMVPEPATTAAGVAMIADGTRRTAKKIDDSF</sequence>
<dbReference type="EMBL" id="FNBJ01000068">
    <property type="protein sequence ID" value="SDG24107.1"/>
    <property type="molecule type" value="Genomic_DNA"/>
</dbReference>